<evidence type="ECO:0000259" key="1">
    <source>
        <dbReference type="SMART" id="SM00471"/>
    </source>
</evidence>
<dbReference type="InterPro" id="IPR052194">
    <property type="entry name" value="MESH1"/>
</dbReference>
<dbReference type="Pfam" id="PF13328">
    <property type="entry name" value="HD_4"/>
    <property type="match status" value="1"/>
</dbReference>
<protein>
    <submittedName>
        <fullName evidence="2">HD domain-containing protein</fullName>
    </submittedName>
</protein>
<dbReference type="PANTHER" id="PTHR46246">
    <property type="entry name" value="GUANOSINE-3',5'-BIS(DIPHOSPHATE) 3'-PYROPHOSPHOHYDROLASE MESH1"/>
    <property type="match status" value="1"/>
</dbReference>
<dbReference type="OrthoDB" id="9802385at2"/>
<dbReference type="EMBL" id="FTNC01000001">
    <property type="protein sequence ID" value="SIQ01123.1"/>
    <property type="molecule type" value="Genomic_DNA"/>
</dbReference>
<evidence type="ECO:0000313" key="3">
    <source>
        <dbReference type="Proteomes" id="UP000185669"/>
    </source>
</evidence>
<dbReference type="SUPFAM" id="SSF109604">
    <property type="entry name" value="HD-domain/PDEase-like"/>
    <property type="match status" value="1"/>
</dbReference>
<sequence length="185" mass="21306">MFSNKLVARAMEYAAQAHRGDTRKGGEVPYIVHPFEVAMILKENAFEDKIVAAGLLHDLLEDTEVGIGELRDEFGEEILELVLSASEKLEGRDKRSWNKRKENTINYLEEDADFINKVIACADKLSNARSILRDLKTESGDFWQRFSAPKDKQKWYYESLVYSLKELDGLKMYTEFKSVVAEIFK</sequence>
<dbReference type="InterPro" id="IPR003607">
    <property type="entry name" value="HD/PDEase_dom"/>
</dbReference>
<dbReference type="AlphaFoldDB" id="A0A1N6PA02"/>
<organism evidence="2 3">
    <name type="scientific">Halanaerobium kushneri</name>
    <dbReference type="NCBI Taxonomy" id="56779"/>
    <lineage>
        <taxon>Bacteria</taxon>
        <taxon>Bacillati</taxon>
        <taxon>Bacillota</taxon>
        <taxon>Clostridia</taxon>
        <taxon>Halanaerobiales</taxon>
        <taxon>Halanaerobiaceae</taxon>
        <taxon>Halanaerobium</taxon>
    </lineage>
</organism>
<name>A0A1N6PA02_9FIRM</name>
<dbReference type="SMART" id="SM00471">
    <property type="entry name" value="HDc"/>
    <property type="match status" value="1"/>
</dbReference>
<dbReference type="Gene3D" id="1.10.3210.10">
    <property type="entry name" value="Hypothetical protein af1432"/>
    <property type="match status" value="1"/>
</dbReference>
<dbReference type="PANTHER" id="PTHR46246:SF1">
    <property type="entry name" value="GUANOSINE-3',5'-BIS(DIPHOSPHATE) 3'-PYROPHOSPHOHYDROLASE MESH1"/>
    <property type="match status" value="1"/>
</dbReference>
<dbReference type="Proteomes" id="UP000185669">
    <property type="component" value="Unassembled WGS sequence"/>
</dbReference>
<feature type="domain" description="HD/PDEase" evidence="1">
    <location>
        <begin position="26"/>
        <end position="137"/>
    </location>
</feature>
<dbReference type="RefSeq" id="WP_076543331.1">
    <property type="nucleotide sequence ID" value="NZ_FTNC01000001.1"/>
</dbReference>
<gene>
    <name evidence="2" type="ORF">SAMN05421834_10112</name>
</gene>
<reference evidence="3" key="1">
    <citation type="submission" date="2017-01" db="EMBL/GenBank/DDBJ databases">
        <authorList>
            <person name="Varghese N."/>
            <person name="Submissions S."/>
        </authorList>
    </citation>
    <scope>NUCLEOTIDE SEQUENCE [LARGE SCALE GENOMIC DNA]</scope>
    <source>
        <strain evidence="3">ATCC 700103</strain>
    </source>
</reference>
<accession>A0A1N6PA02</accession>
<dbReference type="GO" id="GO:0008893">
    <property type="term" value="F:guanosine-3',5'-bis(diphosphate) 3'-diphosphatase activity"/>
    <property type="evidence" value="ECO:0007669"/>
    <property type="project" value="TreeGrafter"/>
</dbReference>
<proteinExistence type="predicted"/>
<dbReference type="CDD" id="cd00077">
    <property type="entry name" value="HDc"/>
    <property type="match status" value="1"/>
</dbReference>
<dbReference type="STRING" id="56779.SAMN05421834_10112"/>
<keyword evidence="3" id="KW-1185">Reference proteome</keyword>
<evidence type="ECO:0000313" key="2">
    <source>
        <dbReference type="EMBL" id="SIQ01123.1"/>
    </source>
</evidence>